<organism evidence="1 2">
    <name type="scientific">Meloidogyne enterolobii</name>
    <name type="common">Root-knot nematode worm</name>
    <name type="synonym">Meloidogyne mayaguensis</name>
    <dbReference type="NCBI Taxonomy" id="390850"/>
    <lineage>
        <taxon>Eukaryota</taxon>
        <taxon>Metazoa</taxon>
        <taxon>Ecdysozoa</taxon>
        <taxon>Nematoda</taxon>
        <taxon>Chromadorea</taxon>
        <taxon>Rhabditida</taxon>
        <taxon>Tylenchina</taxon>
        <taxon>Tylenchomorpha</taxon>
        <taxon>Tylenchoidea</taxon>
        <taxon>Meloidogynidae</taxon>
        <taxon>Meloidogyninae</taxon>
        <taxon>Meloidogyne</taxon>
    </lineage>
</organism>
<protein>
    <submittedName>
        <fullName evidence="1">Uncharacterized protein</fullName>
    </submittedName>
</protein>
<keyword evidence="2" id="KW-1185">Reference proteome</keyword>
<accession>A0ACB0ZRN9</accession>
<dbReference type="EMBL" id="CAVMJV010000045">
    <property type="protein sequence ID" value="CAK5081752.1"/>
    <property type="molecule type" value="Genomic_DNA"/>
</dbReference>
<proteinExistence type="predicted"/>
<sequence>MKFFILTNKINFKSICRLLMLYLEMVSISRIPFINHISHRVYVELFKIEF</sequence>
<gene>
    <name evidence="1" type="ORF">MENTE1834_LOCUS28989</name>
</gene>
<evidence type="ECO:0000313" key="2">
    <source>
        <dbReference type="Proteomes" id="UP001497535"/>
    </source>
</evidence>
<name>A0ACB0ZRN9_MELEN</name>
<comment type="caution">
    <text evidence="1">The sequence shown here is derived from an EMBL/GenBank/DDBJ whole genome shotgun (WGS) entry which is preliminary data.</text>
</comment>
<dbReference type="Proteomes" id="UP001497535">
    <property type="component" value="Unassembled WGS sequence"/>
</dbReference>
<reference evidence="1" key="1">
    <citation type="submission" date="2023-11" db="EMBL/GenBank/DDBJ databases">
        <authorList>
            <person name="Poullet M."/>
        </authorList>
    </citation>
    <scope>NUCLEOTIDE SEQUENCE</scope>
    <source>
        <strain evidence="1">E1834</strain>
    </source>
</reference>
<evidence type="ECO:0000313" key="1">
    <source>
        <dbReference type="EMBL" id="CAK5081752.1"/>
    </source>
</evidence>